<feature type="region of interest" description="Disordered" evidence="5">
    <location>
        <begin position="53"/>
        <end position="80"/>
    </location>
</feature>
<evidence type="ECO:0000313" key="8">
    <source>
        <dbReference type="Proteomes" id="UP001152607"/>
    </source>
</evidence>
<sequence length="727" mass="81986">MTKVRKTTQDDDETDTEDESPSLSSIRTCFGRHVSFDLSDVREEEILWDDLYGDRDADSEDSGPDSNDSESDSKGRKGRSLASRYEDRVLILCRKATIASKSCGPSTCRAASLLALFELFRDLETTEPRETSARVPENVLLFVLKQSLRSFIELSGDHERESPSRSMFTISPETPVAYEIVFNWVAGFCRATRRSSLIRQALHGVADWVSFPGVAQLVATQVVKQAVTGNNADTWDWWLLVGAQLGSETATTFEKWKTTWLVEHCKEIRAYDVTGDVPALMKLAGRTDPKLFHENIIPILCDYPNRHALAKLLCDVGTESTRHPIFRDNIGKQIFQKLLQAVPRAFVLEAKDFDSDDDLAFALDKSSIYCLSYLDVLDHALVLECHFEALVLLRYSLRPVNSPPAGKWIGLVSFIAIFASLLKERCCAHDFRCIARAFMSSSLRMLASVMVQKNQPLPQDNLCYSGNKLNKKQKKSGNRYGLSCGCSLCAAVDAFLIHPQQAVGRFQETIKFPGSETTKMHKHMMDRIMRHNDFVFEVREDPGPQQHKTFIIHKMHNKTARLAFKREKELESLVESVERLVPGPANDILQEDIAFLLETGRWLQEIHSIHSALILLSHGGKVETVHHKTQPDSSRRGRSKTPCPLFARTGTCHYRDDCWFSHEYNGSGLNPTEIPRMIELPALREPFSLNIGPNHRAAPQPKSILKRTSSFTAGVKRKAESDLSDDE</sequence>
<keyword evidence="8" id="KW-1185">Reference proteome</keyword>
<gene>
    <name evidence="7" type="ORF">PDIGIT_LOCUS11638</name>
</gene>
<feature type="region of interest" description="Disordered" evidence="5">
    <location>
        <begin position="693"/>
        <end position="727"/>
    </location>
</feature>
<evidence type="ECO:0000313" key="7">
    <source>
        <dbReference type="EMBL" id="CAI6338509.1"/>
    </source>
</evidence>
<keyword evidence="3 4" id="KW-0862">Zinc</keyword>
<evidence type="ECO:0000256" key="2">
    <source>
        <dbReference type="ARBA" id="ARBA00022771"/>
    </source>
</evidence>
<protein>
    <recommendedName>
        <fullName evidence="6">C3H1-type domain-containing protein</fullName>
    </recommendedName>
</protein>
<dbReference type="InterPro" id="IPR000571">
    <property type="entry name" value="Znf_CCCH"/>
</dbReference>
<keyword evidence="2 4" id="KW-0863">Zinc-finger</keyword>
<reference evidence="7" key="1">
    <citation type="submission" date="2023-01" db="EMBL/GenBank/DDBJ databases">
        <authorList>
            <person name="Van Ghelder C."/>
            <person name="Rancurel C."/>
        </authorList>
    </citation>
    <scope>NUCLEOTIDE SEQUENCE</scope>
    <source>
        <strain evidence="7">CNCM I-4278</strain>
    </source>
</reference>
<evidence type="ECO:0000256" key="4">
    <source>
        <dbReference type="PROSITE-ProRule" id="PRU00723"/>
    </source>
</evidence>
<proteinExistence type="predicted"/>
<organism evidence="7 8">
    <name type="scientific">Periconia digitata</name>
    <dbReference type="NCBI Taxonomy" id="1303443"/>
    <lineage>
        <taxon>Eukaryota</taxon>
        <taxon>Fungi</taxon>
        <taxon>Dikarya</taxon>
        <taxon>Ascomycota</taxon>
        <taxon>Pezizomycotina</taxon>
        <taxon>Dothideomycetes</taxon>
        <taxon>Pleosporomycetidae</taxon>
        <taxon>Pleosporales</taxon>
        <taxon>Massarineae</taxon>
        <taxon>Periconiaceae</taxon>
        <taxon>Periconia</taxon>
    </lineage>
</organism>
<feature type="compositionally biased region" description="Acidic residues" evidence="5">
    <location>
        <begin position="10"/>
        <end position="20"/>
    </location>
</feature>
<feature type="domain" description="C3H1-type" evidence="6">
    <location>
        <begin position="637"/>
        <end position="665"/>
    </location>
</feature>
<dbReference type="PROSITE" id="PS50103">
    <property type="entry name" value="ZF_C3H1"/>
    <property type="match status" value="1"/>
</dbReference>
<feature type="zinc finger region" description="C3H1-type" evidence="4">
    <location>
        <begin position="637"/>
        <end position="665"/>
    </location>
</feature>
<feature type="compositionally biased region" description="Acidic residues" evidence="5">
    <location>
        <begin position="57"/>
        <end position="70"/>
    </location>
</feature>
<dbReference type="AlphaFoldDB" id="A0A9W4XNL1"/>
<evidence type="ECO:0000256" key="1">
    <source>
        <dbReference type="ARBA" id="ARBA00022723"/>
    </source>
</evidence>
<keyword evidence="1 4" id="KW-0479">Metal-binding</keyword>
<dbReference type="SUPFAM" id="SSF90229">
    <property type="entry name" value="CCCH zinc finger"/>
    <property type="match status" value="1"/>
</dbReference>
<dbReference type="InterPro" id="IPR036855">
    <property type="entry name" value="Znf_CCCH_sf"/>
</dbReference>
<dbReference type="Proteomes" id="UP001152607">
    <property type="component" value="Unassembled WGS sequence"/>
</dbReference>
<evidence type="ECO:0000256" key="5">
    <source>
        <dbReference type="SAM" id="MobiDB-lite"/>
    </source>
</evidence>
<comment type="caution">
    <text evidence="7">The sequence shown here is derived from an EMBL/GenBank/DDBJ whole genome shotgun (WGS) entry which is preliminary data.</text>
</comment>
<accession>A0A9W4XNL1</accession>
<evidence type="ECO:0000259" key="6">
    <source>
        <dbReference type="PROSITE" id="PS50103"/>
    </source>
</evidence>
<dbReference type="SMART" id="SM00356">
    <property type="entry name" value="ZnF_C3H1"/>
    <property type="match status" value="1"/>
</dbReference>
<feature type="region of interest" description="Disordered" evidence="5">
    <location>
        <begin position="1"/>
        <end position="23"/>
    </location>
</feature>
<name>A0A9W4XNL1_9PLEO</name>
<evidence type="ECO:0000256" key="3">
    <source>
        <dbReference type="ARBA" id="ARBA00022833"/>
    </source>
</evidence>
<dbReference type="GO" id="GO:0008270">
    <property type="term" value="F:zinc ion binding"/>
    <property type="evidence" value="ECO:0007669"/>
    <property type="project" value="UniProtKB-KW"/>
</dbReference>
<dbReference type="EMBL" id="CAOQHR010000008">
    <property type="protein sequence ID" value="CAI6338509.1"/>
    <property type="molecule type" value="Genomic_DNA"/>
</dbReference>
<dbReference type="Gene3D" id="4.10.1000.10">
    <property type="entry name" value="Zinc finger, CCCH-type"/>
    <property type="match status" value="1"/>
</dbReference>